<keyword evidence="3" id="KW-1015">Disulfide bond</keyword>
<feature type="domain" description="Ig-like" evidence="6">
    <location>
        <begin position="351"/>
        <end position="437"/>
    </location>
</feature>
<feature type="domain" description="Ig-like" evidence="6">
    <location>
        <begin position="61"/>
        <end position="153"/>
    </location>
</feature>
<keyword evidence="5" id="KW-0393">Immunoglobulin domain</keyword>
<feature type="non-terminal residue" evidence="7">
    <location>
        <position position="1"/>
    </location>
</feature>
<name>A0ABD0JJE3_9CAEN</name>
<evidence type="ECO:0000256" key="5">
    <source>
        <dbReference type="ARBA" id="ARBA00023319"/>
    </source>
</evidence>
<comment type="subcellular location">
    <subcellularLocation>
        <location evidence="1">Membrane</location>
        <topology evidence="1">Single-pass type I membrane protein</topology>
    </subcellularLocation>
</comment>
<evidence type="ECO:0000256" key="3">
    <source>
        <dbReference type="ARBA" id="ARBA00023157"/>
    </source>
</evidence>
<dbReference type="Gene3D" id="2.60.40.10">
    <property type="entry name" value="Immunoglobulins"/>
    <property type="match status" value="3"/>
</dbReference>
<dbReference type="InterPro" id="IPR003599">
    <property type="entry name" value="Ig_sub"/>
</dbReference>
<protein>
    <recommendedName>
        <fullName evidence="6">Ig-like domain-containing protein</fullName>
    </recommendedName>
</protein>
<dbReference type="InterPro" id="IPR051275">
    <property type="entry name" value="Cell_adhesion_signaling"/>
</dbReference>
<dbReference type="GO" id="GO:0016020">
    <property type="term" value="C:membrane"/>
    <property type="evidence" value="ECO:0007669"/>
    <property type="project" value="UniProtKB-SubCell"/>
</dbReference>
<keyword evidence="8" id="KW-1185">Reference proteome</keyword>
<feature type="domain" description="Ig-like" evidence="6">
    <location>
        <begin position="156"/>
        <end position="244"/>
    </location>
</feature>
<sequence>SQTVSVATTNYSTSAHADTRYRRGTCTFSSTDVSTTDKYYKAVVYPGATSTVYGPLNVDTPSVPTISCTPDQWVPANTQLTCTCNTDDIGQPQGRLQWIRDGSVLSSGGKGVTTLTMPPQNLTQSDHDNSRAQVTCRVDWIKDRSSTHTAKVAWGPSGVRIPQDRTFTTDITGSRELDLTCNPQTLNPGADLMTYSWTGRCQDNTDRTCTIQPRPPGDDGLETTCTVTNTYNNNHRQHDTYNLTLHYPPLVAPVIRGYKQPLYAGDDLTLTCEVSGGQPLVTSVTFACPPRHPDNASDVKGPSSVSSSLTLSLTESDDGIVCSCNAVWKVADYYTLTNSTTINVYYPPSQPTISATTGYQYPFIAGDGGKLTCSSTKAGNPPAHYQWDKTAGGQTATEGDAATLTFDTLTPEHNGREVTCRARNAFTEDKNQPVNIGTLTMEVYYSPTISVASLDVATQCEMNSGIPQCLVAENGTLHMNCSADSNPSPAQFLWRMNGLDLDRQPTLRVPSADRTRETGQYSCVVTSGTLTGGRDPLMSTYNVSVFVTYPTVETHLTLNSQPHNLTINETDTVLMTCRADGRPTPSMELINTDSREIQATSDGG</sequence>
<dbReference type="InterPro" id="IPR013151">
    <property type="entry name" value="Immunoglobulin_dom"/>
</dbReference>
<accession>A0ABD0JJE3</accession>
<dbReference type="CDD" id="cd00096">
    <property type="entry name" value="Ig"/>
    <property type="match status" value="1"/>
</dbReference>
<dbReference type="EMBL" id="JACVVK020000416">
    <property type="protein sequence ID" value="KAK7475059.1"/>
    <property type="molecule type" value="Genomic_DNA"/>
</dbReference>
<evidence type="ECO:0000256" key="4">
    <source>
        <dbReference type="ARBA" id="ARBA00023180"/>
    </source>
</evidence>
<dbReference type="PANTHER" id="PTHR11640:SF31">
    <property type="entry name" value="IRREGULAR CHIASM C-ROUGHEST PROTEIN-RELATED"/>
    <property type="match status" value="1"/>
</dbReference>
<dbReference type="PANTHER" id="PTHR11640">
    <property type="entry name" value="NEPHRIN"/>
    <property type="match status" value="1"/>
</dbReference>
<reference evidence="7 8" key="1">
    <citation type="journal article" date="2023" name="Sci. Data">
        <title>Genome assembly of the Korean intertidal mud-creeper Batillaria attramentaria.</title>
        <authorList>
            <person name="Patra A.K."/>
            <person name="Ho P.T."/>
            <person name="Jun S."/>
            <person name="Lee S.J."/>
            <person name="Kim Y."/>
            <person name="Won Y.J."/>
        </authorList>
    </citation>
    <scope>NUCLEOTIDE SEQUENCE [LARGE SCALE GENOMIC DNA]</scope>
    <source>
        <strain evidence="7">Wonlab-2016</strain>
    </source>
</reference>
<gene>
    <name evidence="7" type="ORF">BaRGS_00033672</name>
</gene>
<dbReference type="InterPro" id="IPR013783">
    <property type="entry name" value="Ig-like_fold"/>
</dbReference>
<feature type="domain" description="Ig-like" evidence="6">
    <location>
        <begin position="249"/>
        <end position="343"/>
    </location>
</feature>
<dbReference type="Proteomes" id="UP001519460">
    <property type="component" value="Unassembled WGS sequence"/>
</dbReference>
<keyword evidence="4" id="KW-0325">Glycoprotein</keyword>
<evidence type="ECO:0000259" key="6">
    <source>
        <dbReference type="PROSITE" id="PS50835"/>
    </source>
</evidence>
<dbReference type="InterPro" id="IPR036179">
    <property type="entry name" value="Ig-like_dom_sf"/>
</dbReference>
<dbReference type="AlphaFoldDB" id="A0ABD0JJE3"/>
<dbReference type="SUPFAM" id="SSF48726">
    <property type="entry name" value="Immunoglobulin"/>
    <property type="match status" value="3"/>
</dbReference>
<keyword evidence="2" id="KW-0472">Membrane</keyword>
<feature type="domain" description="Ig-like" evidence="6">
    <location>
        <begin position="447"/>
        <end position="544"/>
    </location>
</feature>
<evidence type="ECO:0000256" key="1">
    <source>
        <dbReference type="ARBA" id="ARBA00004479"/>
    </source>
</evidence>
<comment type="caution">
    <text evidence="7">The sequence shown here is derived from an EMBL/GenBank/DDBJ whole genome shotgun (WGS) entry which is preliminary data.</text>
</comment>
<dbReference type="SMART" id="SM00409">
    <property type="entry name" value="IG"/>
    <property type="match status" value="3"/>
</dbReference>
<dbReference type="InterPro" id="IPR007110">
    <property type="entry name" value="Ig-like_dom"/>
</dbReference>
<dbReference type="Pfam" id="PF00047">
    <property type="entry name" value="ig"/>
    <property type="match status" value="1"/>
</dbReference>
<evidence type="ECO:0000313" key="8">
    <source>
        <dbReference type="Proteomes" id="UP001519460"/>
    </source>
</evidence>
<feature type="non-terminal residue" evidence="7">
    <location>
        <position position="604"/>
    </location>
</feature>
<evidence type="ECO:0000256" key="2">
    <source>
        <dbReference type="ARBA" id="ARBA00023136"/>
    </source>
</evidence>
<organism evidence="7 8">
    <name type="scientific">Batillaria attramentaria</name>
    <dbReference type="NCBI Taxonomy" id="370345"/>
    <lineage>
        <taxon>Eukaryota</taxon>
        <taxon>Metazoa</taxon>
        <taxon>Spiralia</taxon>
        <taxon>Lophotrochozoa</taxon>
        <taxon>Mollusca</taxon>
        <taxon>Gastropoda</taxon>
        <taxon>Caenogastropoda</taxon>
        <taxon>Sorbeoconcha</taxon>
        <taxon>Cerithioidea</taxon>
        <taxon>Batillariidae</taxon>
        <taxon>Batillaria</taxon>
    </lineage>
</organism>
<evidence type="ECO:0000313" key="7">
    <source>
        <dbReference type="EMBL" id="KAK7475059.1"/>
    </source>
</evidence>
<dbReference type="PROSITE" id="PS50835">
    <property type="entry name" value="IG_LIKE"/>
    <property type="match status" value="5"/>
</dbReference>
<proteinExistence type="predicted"/>